<protein>
    <submittedName>
        <fullName evidence="2">Uncharacterized protein</fullName>
    </submittedName>
</protein>
<name>A0A317XDS4_9EURO</name>
<dbReference type="RefSeq" id="XP_025472518.1">
    <property type="nucleotide sequence ID" value="XM_025605692.1"/>
</dbReference>
<sequence length="149" mass="15899">MSNLIYKVKDAIIGHHNNASARNHGPGFDRYSPGDYERRTDTYGSGAGGHNDDNYGSGNTCNYRAGSGSYEPETERLDISATGGHAQGMDSRARPGFGGVEGGSSYNSPGDDTGYYAYSSTNKLDSGKMGSYMMGPGNVRFAGTQRNLW</sequence>
<reference evidence="2 3" key="1">
    <citation type="submission" date="2016-12" db="EMBL/GenBank/DDBJ databases">
        <title>The genomes of Aspergillus section Nigri reveals drivers in fungal speciation.</title>
        <authorList>
            <consortium name="DOE Joint Genome Institute"/>
            <person name="Vesth T.C."/>
            <person name="Nybo J."/>
            <person name="Theobald S."/>
            <person name="Brandl J."/>
            <person name="Frisvad J.C."/>
            <person name="Nielsen K.F."/>
            <person name="Lyhne E.K."/>
            <person name="Kogle M.E."/>
            <person name="Kuo A."/>
            <person name="Riley R."/>
            <person name="Clum A."/>
            <person name="Nolan M."/>
            <person name="Lipzen A."/>
            <person name="Salamov A."/>
            <person name="Henrissat B."/>
            <person name="Wiebenga A."/>
            <person name="De Vries R.P."/>
            <person name="Grigoriev I.V."/>
            <person name="Mortensen U.H."/>
            <person name="Andersen M.R."/>
            <person name="Baker S.E."/>
        </authorList>
    </citation>
    <scope>NUCLEOTIDE SEQUENCE [LARGE SCALE GENOMIC DNA]</scope>
    <source>
        <strain evidence="2 3">CBS 115572</strain>
    </source>
</reference>
<keyword evidence="3" id="KW-1185">Reference proteome</keyword>
<dbReference type="Proteomes" id="UP000246702">
    <property type="component" value="Unassembled WGS sequence"/>
</dbReference>
<evidence type="ECO:0000313" key="3">
    <source>
        <dbReference type="Proteomes" id="UP000246702"/>
    </source>
</evidence>
<evidence type="ECO:0000256" key="1">
    <source>
        <dbReference type="SAM" id="MobiDB-lite"/>
    </source>
</evidence>
<evidence type="ECO:0000313" key="2">
    <source>
        <dbReference type="EMBL" id="PWY95757.1"/>
    </source>
</evidence>
<organism evidence="2 3">
    <name type="scientific">Aspergillus sclerotioniger CBS 115572</name>
    <dbReference type="NCBI Taxonomy" id="1450535"/>
    <lineage>
        <taxon>Eukaryota</taxon>
        <taxon>Fungi</taxon>
        <taxon>Dikarya</taxon>
        <taxon>Ascomycota</taxon>
        <taxon>Pezizomycotina</taxon>
        <taxon>Eurotiomycetes</taxon>
        <taxon>Eurotiomycetidae</taxon>
        <taxon>Eurotiales</taxon>
        <taxon>Aspergillaceae</taxon>
        <taxon>Aspergillus</taxon>
        <taxon>Aspergillus subgen. Circumdati</taxon>
    </lineage>
</organism>
<dbReference type="AlphaFoldDB" id="A0A317XDS4"/>
<dbReference type="EMBL" id="MSFK01000002">
    <property type="protein sequence ID" value="PWY95757.1"/>
    <property type="molecule type" value="Genomic_DNA"/>
</dbReference>
<comment type="caution">
    <text evidence="2">The sequence shown here is derived from an EMBL/GenBank/DDBJ whole genome shotgun (WGS) entry which is preliminary data.</text>
</comment>
<accession>A0A317XDS4</accession>
<dbReference type="GeneID" id="37107835"/>
<feature type="region of interest" description="Disordered" evidence="1">
    <location>
        <begin position="17"/>
        <end position="58"/>
    </location>
</feature>
<gene>
    <name evidence="2" type="ORF">BO94DRAFT_135417</name>
</gene>
<dbReference type="OrthoDB" id="4439402at2759"/>
<proteinExistence type="predicted"/>